<name>A0A0F9Q842_9ZZZZ</name>
<evidence type="ECO:0000313" key="1">
    <source>
        <dbReference type="EMBL" id="KKN38654.1"/>
    </source>
</evidence>
<protein>
    <submittedName>
        <fullName evidence="1">Uncharacterized protein</fullName>
    </submittedName>
</protein>
<comment type="caution">
    <text evidence="1">The sequence shown here is derived from an EMBL/GenBank/DDBJ whole genome shotgun (WGS) entry which is preliminary data.</text>
</comment>
<gene>
    <name evidence="1" type="ORF">LCGC14_0751330</name>
</gene>
<organism evidence="1">
    <name type="scientific">marine sediment metagenome</name>
    <dbReference type="NCBI Taxonomy" id="412755"/>
    <lineage>
        <taxon>unclassified sequences</taxon>
        <taxon>metagenomes</taxon>
        <taxon>ecological metagenomes</taxon>
    </lineage>
</organism>
<proteinExistence type="predicted"/>
<dbReference type="AlphaFoldDB" id="A0A0F9Q842"/>
<sequence length="47" mass="5581">MEKIYSENLEKGKSITTRPETVQFLLSFSKSLHIVEYQDMKFENNLN</sequence>
<dbReference type="EMBL" id="LAZR01001813">
    <property type="protein sequence ID" value="KKN38654.1"/>
    <property type="molecule type" value="Genomic_DNA"/>
</dbReference>
<reference evidence="1" key="1">
    <citation type="journal article" date="2015" name="Nature">
        <title>Complex archaea that bridge the gap between prokaryotes and eukaryotes.</title>
        <authorList>
            <person name="Spang A."/>
            <person name="Saw J.H."/>
            <person name="Jorgensen S.L."/>
            <person name="Zaremba-Niedzwiedzka K."/>
            <person name="Martijn J."/>
            <person name="Lind A.E."/>
            <person name="van Eijk R."/>
            <person name="Schleper C."/>
            <person name="Guy L."/>
            <person name="Ettema T.J."/>
        </authorList>
    </citation>
    <scope>NUCLEOTIDE SEQUENCE</scope>
</reference>
<accession>A0A0F9Q842</accession>